<dbReference type="PANTHER" id="PTHR43212">
    <property type="entry name" value="QUERCETIN 2,3-DIOXYGENASE"/>
    <property type="match status" value="1"/>
</dbReference>
<accession>A0A3D9L1T4</accession>
<dbReference type="RefSeq" id="WP_115868796.1">
    <property type="nucleotide sequence ID" value="NZ_QREG01000013.1"/>
</dbReference>
<dbReference type="InterPro" id="IPR011051">
    <property type="entry name" value="RmlC_Cupin_sf"/>
</dbReference>
<evidence type="ECO:0000256" key="2">
    <source>
        <dbReference type="PIRSR" id="PIRSR006232-1"/>
    </source>
</evidence>
<dbReference type="Gene3D" id="2.60.120.10">
    <property type="entry name" value="Jelly Rolls"/>
    <property type="match status" value="2"/>
</dbReference>
<proteinExistence type="inferred from homology"/>
<feature type="domain" description="Pirin N-terminal" evidence="4">
    <location>
        <begin position="13"/>
        <end position="120"/>
    </location>
</feature>
<gene>
    <name evidence="6" type="ORF">C7460_113104</name>
</gene>
<dbReference type="Pfam" id="PF17954">
    <property type="entry name" value="Pirin_C_2"/>
    <property type="match status" value="1"/>
</dbReference>
<dbReference type="SUPFAM" id="SSF51182">
    <property type="entry name" value="RmlC-like cupins"/>
    <property type="match status" value="1"/>
</dbReference>
<evidence type="ECO:0000256" key="1">
    <source>
        <dbReference type="ARBA" id="ARBA00008416"/>
    </source>
</evidence>
<feature type="binding site" evidence="2">
    <location>
        <position position="58"/>
    </location>
    <ligand>
        <name>Fe cation</name>
        <dbReference type="ChEBI" id="CHEBI:24875"/>
    </ligand>
</feature>
<dbReference type="InterPro" id="IPR041602">
    <property type="entry name" value="Quercetinase_C"/>
</dbReference>
<dbReference type="InterPro" id="IPR014710">
    <property type="entry name" value="RmlC-like_jellyroll"/>
</dbReference>
<evidence type="ECO:0000259" key="4">
    <source>
        <dbReference type="Pfam" id="PF02678"/>
    </source>
</evidence>
<evidence type="ECO:0008006" key="8">
    <source>
        <dbReference type="Google" id="ProtNLM"/>
    </source>
</evidence>
<dbReference type="Pfam" id="PF02678">
    <property type="entry name" value="Pirin"/>
    <property type="match status" value="1"/>
</dbReference>
<evidence type="ECO:0000256" key="3">
    <source>
        <dbReference type="RuleBase" id="RU003457"/>
    </source>
</evidence>
<feature type="binding site" evidence="2">
    <location>
        <position position="60"/>
    </location>
    <ligand>
        <name>Fe cation</name>
        <dbReference type="ChEBI" id="CHEBI:24875"/>
    </ligand>
</feature>
<organism evidence="6 7">
    <name type="scientific">Marinoscillum furvescens DSM 4134</name>
    <dbReference type="NCBI Taxonomy" id="1122208"/>
    <lineage>
        <taxon>Bacteria</taxon>
        <taxon>Pseudomonadati</taxon>
        <taxon>Bacteroidota</taxon>
        <taxon>Cytophagia</taxon>
        <taxon>Cytophagales</taxon>
        <taxon>Reichenbachiellaceae</taxon>
        <taxon>Marinoscillum</taxon>
    </lineage>
</organism>
<dbReference type="Proteomes" id="UP000256779">
    <property type="component" value="Unassembled WGS sequence"/>
</dbReference>
<evidence type="ECO:0000313" key="6">
    <source>
        <dbReference type="EMBL" id="RED97055.1"/>
    </source>
</evidence>
<name>A0A3D9L1T4_MARFU</name>
<dbReference type="OrthoDB" id="321327at2"/>
<feature type="domain" description="Quercetin 2,3-dioxygenase C-terminal cupin" evidence="5">
    <location>
        <begin position="148"/>
        <end position="232"/>
    </location>
</feature>
<dbReference type="CDD" id="cd02910">
    <property type="entry name" value="cupin_Yhhw_N"/>
    <property type="match status" value="1"/>
</dbReference>
<feature type="binding site" evidence="2">
    <location>
        <position position="102"/>
    </location>
    <ligand>
        <name>Fe cation</name>
        <dbReference type="ChEBI" id="CHEBI:24875"/>
    </ligand>
</feature>
<dbReference type="PANTHER" id="PTHR43212:SF3">
    <property type="entry name" value="QUERCETIN 2,3-DIOXYGENASE"/>
    <property type="match status" value="1"/>
</dbReference>
<evidence type="ECO:0000259" key="5">
    <source>
        <dbReference type="Pfam" id="PF17954"/>
    </source>
</evidence>
<dbReference type="InterPro" id="IPR003829">
    <property type="entry name" value="Pirin_N_dom"/>
</dbReference>
<feature type="binding site" evidence="2">
    <location>
        <position position="104"/>
    </location>
    <ligand>
        <name>Fe cation</name>
        <dbReference type="ChEBI" id="CHEBI:24875"/>
    </ligand>
</feature>
<dbReference type="GO" id="GO:0046872">
    <property type="term" value="F:metal ion binding"/>
    <property type="evidence" value="ECO:0007669"/>
    <property type="project" value="UniProtKB-KW"/>
</dbReference>
<keyword evidence="2" id="KW-0479">Metal-binding</keyword>
<reference evidence="6 7" key="1">
    <citation type="submission" date="2018-07" db="EMBL/GenBank/DDBJ databases">
        <title>Genomic Encyclopedia of Type Strains, Phase IV (KMG-IV): sequencing the most valuable type-strain genomes for metagenomic binning, comparative biology and taxonomic classification.</title>
        <authorList>
            <person name="Goeker M."/>
        </authorList>
    </citation>
    <scope>NUCLEOTIDE SEQUENCE [LARGE SCALE GENOMIC DNA]</scope>
    <source>
        <strain evidence="6 7">DSM 4134</strain>
    </source>
</reference>
<protein>
    <recommendedName>
        <fullName evidence="8">Pirin family protein</fullName>
    </recommendedName>
</protein>
<keyword evidence="7" id="KW-1185">Reference proteome</keyword>
<dbReference type="EMBL" id="QREG01000013">
    <property type="protein sequence ID" value="RED97055.1"/>
    <property type="molecule type" value="Genomic_DNA"/>
</dbReference>
<dbReference type="PIRSF" id="PIRSF006232">
    <property type="entry name" value="Pirin"/>
    <property type="match status" value="1"/>
</dbReference>
<dbReference type="AlphaFoldDB" id="A0A3D9L1T4"/>
<sequence length="239" mass="26791">MTVIKHKSDSRGQADFGWLHSRHTFSFGRYFDPSRINFGALRVLNDDIVQPGMGFGTHPHDNMEIVSIPLSGDLEHQDSTGNTEVIRTGDVQIMSAGSGITHSEYNHSKSDPVNFLQIWVLPKERDITPRYQQITFDPAQRKNKLQTVVAPDDDRALWINQDAWFSLADLSQDKSLTYQTRQKGNGIYTFVIAGEVKVNEAKLESRDALGVTSLDEIGITATTDAQLLIIEVPMIESPY</sequence>
<evidence type="ECO:0000313" key="7">
    <source>
        <dbReference type="Proteomes" id="UP000256779"/>
    </source>
</evidence>
<keyword evidence="2" id="KW-0408">Iron</keyword>
<comment type="cofactor">
    <cofactor evidence="2">
        <name>Fe cation</name>
        <dbReference type="ChEBI" id="CHEBI:24875"/>
    </cofactor>
    <text evidence="2">Binds 1 Fe cation per subunit.</text>
</comment>
<dbReference type="InterPro" id="IPR012093">
    <property type="entry name" value="Pirin"/>
</dbReference>
<comment type="caution">
    <text evidence="6">The sequence shown here is derived from an EMBL/GenBank/DDBJ whole genome shotgun (WGS) entry which is preliminary data.</text>
</comment>
<comment type="similarity">
    <text evidence="1 3">Belongs to the pirin family.</text>
</comment>